<sequence>MKLQIISRETIRPSSPTPPHLRCYKLSLLDQLAPPLYMPMVLFFHPNGGSDSDNTSNPAHKSSQLKKSLSEMLTQYYPFAGRLTNTTFINCNDEGVDFLDVRMECQLSEILKESECTGTLNLLFPSGFLWKKDSCNDSLLTIQVSFFDCGGMAISLCTSHKIADGSSITTFLGDWAAMTMTMTTHQSNVSPYFIGNSILPVLNVPPFIVPEIKLDQQSKCVTRRYVFVDLKIKNLQAMVLAGDSKGVVQNPSRVEVVSALLYKCAMAATRLKWAYSRQPVWIHLVNMRPRMVPPLPTNFVGNFSWYFTISCQKESGHIKLHELVCQLRNEITQLTNLKLNDWLIDILESTNDVKTLFDDLEVFRCSSFCRFPLYQVDFGWGKPIWVCMPAGVVKNTFVLFDTPAGDGIEAMVTLEEQDLAIFERDEEFLAFASLNPIVSA</sequence>
<dbReference type="InterPro" id="IPR023213">
    <property type="entry name" value="CAT-like_dom_sf"/>
</dbReference>
<dbReference type="PANTHER" id="PTHR31623:SF82">
    <property type="entry name" value="DEACETYLVINDOLINE O-ACETYLTRANSFERASE"/>
    <property type="match status" value="1"/>
</dbReference>
<proteinExistence type="inferred from homology"/>
<gene>
    <name evidence="4" type="ORF">ILEXP_LOCUS32637</name>
</gene>
<dbReference type="PANTHER" id="PTHR31623">
    <property type="entry name" value="F21J9.9"/>
    <property type="match status" value="1"/>
</dbReference>
<evidence type="ECO:0000313" key="5">
    <source>
        <dbReference type="Proteomes" id="UP001642360"/>
    </source>
</evidence>
<dbReference type="Proteomes" id="UP001642360">
    <property type="component" value="Unassembled WGS sequence"/>
</dbReference>
<dbReference type="GO" id="GO:0016746">
    <property type="term" value="F:acyltransferase activity"/>
    <property type="evidence" value="ECO:0007669"/>
    <property type="project" value="UniProtKB-KW"/>
</dbReference>
<dbReference type="AlphaFoldDB" id="A0ABC8T7X8"/>
<comment type="caution">
    <text evidence="4">The sequence shown here is derived from an EMBL/GenBank/DDBJ whole genome shotgun (WGS) entry which is preliminary data.</text>
</comment>
<evidence type="ECO:0000256" key="2">
    <source>
        <dbReference type="ARBA" id="ARBA00022679"/>
    </source>
</evidence>
<keyword evidence="2" id="KW-0808">Transferase</keyword>
<organism evidence="4 5">
    <name type="scientific">Ilex paraguariensis</name>
    <name type="common">yerba mate</name>
    <dbReference type="NCBI Taxonomy" id="185542"/>
    <lineage>
        <taxon>Eukaryota</taxon>
        <taxon>Viridiplantae</taxon>
        <taxon>Streptophyta</taxon>
        <taxon>Embryophyta</taxon>
        <taxon>Tracheophyta</taxon>
        <taxon>Spermatophyta</taxon>
        <taxon>Magnoliopsida</taxon>
        <taxon>eudicotyledons</taxon>
        <taxon>Gunneridae</taxon>
        <taxon>Pentapetalae</taxon>
        <taxon>asterids</taxon>
        <taxon>campanulids</taxon>
        <taxon>Aquifoliales</taxon>
        <taxon>Aquifoliaceae</taxon>
        <taxon>Ilex</taxon>
    </lineage>
</organism>
<keyword evidence="5" id="KW-1185">Reference proteome</keyword>
<keyword evidence="3" id="KW-0012">Acyltransferase</keyword>
<comment type="similarity">
    <text evidence="1">Belongs to the plant acyltransferase family.</text>
</comment>
<dbReference type="Pfam" id="PF02458">
    <property type="entry name" value="Transferase"/>
    <property type="match status" value="1"/>
</dbReference>
<protein>
    <submittedName>
        <fullName evidence="4">Uncharacterized protein</fullName>
    </submittedName>
</protein>
<dbReference type="EMBL" id="CAUOFW020004058">
    <property type="protein sequence ID" value="CAK9163584.1"/>
    <property type="molecule type" value="Genomic_DNA"/>
</dbReference>
<name>A0ABC8T7X8_9AQUA</name>
<accession>A0ABC8T7X8</accession>
<dbReference type="Gene3D" id="3.30.559.10">
    <property type="entry name" value="Chloramphenicol acetyltransferase-like domain"/>
    <property type="match status" value="2"/>
</dbReference>
<reference evidence="4 5" key="1">
    <citation type="submission" date="2024-02" db="EMBL/GenBank/DDBJ databases">
        <authorList>
            <person name="Vignale AGUSTIN F."/>
            <person name="Sosa J E."/>
            <person name="Modenutti C."/>
        </authorList>
    </citation>
    <scope>NUCLEOTIDE SEQUENCE [LARGE SCALE GENOMIC DNA]</scope>
</reference>
<evidence type="ECO:0000256" key="3">
    <source>
        <dbReference type="ARBA" id="ARBA00023315"/>
    </source>
</evidence>
<evidence type="ECO:0000256" key="1">
    <source>
        <dbReference type="ARBA" id="ARBA00009861"/>
    </source>
</evidence>
<evidence type="ECO:0000313" key="4">
    <source>
        <dbReference type="EMBL" id="CAK9163584.1"/>
    </source>
</evidence>